<evidence type="ECO:0000313" key="1">
    <source>
        <dbReference type="EMBL" id="MFC5644219.1"/>
    </source>
</evidence>
<protein>
    <submittedName>
        <fullName evidence="1">DUF6348 family protein</fullName>
    </submittedName>
</protein>
<evidence type="ECO:0000313" key="2">
    <source>
        <dbReference type="Proteomes" id="UP001596066"/>
    </source>
</evidence>
<name>A0ABW0VGX3_9ACTN</name>
<comment type="caution">
    <text evidence="1">The sequence shown here is derived from an EMBL/GenBank/DDBJ whole genome shotgun (WGS) entry which is preliminary data.</text>
</comment>
<dbReference type="EMBL" id="JBHSOC010000043">
    <property type="protein sequence ID" value="MFC5644219.1"/>
    <property type="molecule type" value="Genomic_DNA"/>
</dbReference>
<dbReference type="Pfam" id="PF19875">
    <property type="entry name" value="DUF6348"/>
    <property type="match status" value="1"/>
</dbReference>
<proteinExistence type="predicted"/>
<sequence>MRPQHRLDVIQRSVIREMARYGQEFTVDGPVLRGPGTTAVAVREHPGDDGGHVDLGYVLQLGRADAPVVWDCAAGLGKTEEEQLDNAVRMWATTTASTVVELLERRGEHGDHYRPERLPGWHAVQGPAAVFGFASGPLGEWLSDHQVLPALADALRPEVGEPEPDRSRVAGVKLFLGGRAGEDVAEVRVNGAVSERASAALRSLPWPRGERLCWARLFVLLVSEHALIAGGVEDAAEQPAEPASDRLAEAYGGRRRPLLDRWRQARARRAGR</sequence>
<keyword evidence="2" id="KW-1185">Reference proteome</keyword>
<gene>
    <name evidence="1" type="ORF">ACFPZF_23030</name>
</gene>
<organism evidence="1 2">
    <name type="scientific">Kitasatospora cinereorecta</name>
    <dbReference type="NCBI Taxonomy" id="285560"/>
    <lineage>
        <taxon>Bacteria</taxon>
        <taxon>Bacillati</taxon>
        <taxon>Actinomycetota</taxon>
        <taxon>Actinomycetes</taxon>
        <taxon>Kitasatosporales</taxon>
        <taxon>Streptomycetaceae</taxon>
        <taxon>Kitasatospora</taxon>
    </lineage>
</organism>
<reference evidence="2" key="1">
    <citation type="journal article" date="2019" name="Int. J. Syst. Evol. Microbiol.">
        <title>The Global Catalogue of Microorganisms (GCM) 10K type strain sequencing project: providing services to taxonomists for standard genome sequencing and annotation.</title>
        <authorList>
            <consortium name="The Broad Institute Genomics Platform"/>
            <consortium name="The Broad Institute Genome Sequencing Center for Infectious Disease"/>
            <person name="Wu L."/>
            <person name="Ma J."/>
        </authorList>
    </citation>
    <scope>NUCLEOTIDE SEQUENCE [LARGE SCALE GENOMIC DNA]</scope>
    <source>
        <strain evidence="2">CGMCC 4.1622</strain>
    </source>
</reference>
<dbReference type="InterPro" id="IPR045929">
    <property type="entry name" value="DUF6348"/>
</dbReference>
<dbReference type="RefSeq" id="WP_346147473.1">
    <property type="nucleotide sequence ID" value="NZ_BAAAUA010000036.1"/>
</dbReference>
<dbReference type="Proteomes" id="UP001596066">
    <property type="component" value="Unassembled WGS sequence"/>
</dbReference>
<accession>A0ABW0VGX3</accession>